<dbReference type="EMBL" id="ADFV01077533">
    <property type="status" value="NOT_ANNOTATED_CDS"/>
    <property type="molecule type" value="Genomic_DNA"/>
</dbReference>
<sequence>MLLRAAWRRAAVAVTAAPGPKLAAPTRGLRLRVGDHAPQSAVPADTAAAPEAGPVLRPLYMDVQATTPLDPRVLDAMLPYLVNYYGNPHSRTHAYGWESEAAMERARQQVASLIGADPREIIFTSGATESNNIAIKTESRSVTQAGVQWRDLGSLQAPPPGFTPLSCLSLLSSWDYRRPPPHPANFLYF</sequence>
<evidence type="ECO:0000259" key="3">
    <source>
        <dbReference type="Pfam" id="PF00266"/>
    </source>
</evidence>
<dbReference type="GO" id="GO:0016226">
    <property type="term" value="P:iron-sulfur cluster assembly"/>
    <property type="evidence" value="ECO:0007669"/>
    <property type="project" value="TreeGrafter"/>
</dbReference>
<keyword evidence="5" id="KW-1185">Reference proteome</keyword>
<dbReference type="GeneTree" id="ENSGT00940000155740"/>
<dbReference type="AlphaFoldDB" id="A0A2I3G596"/>
<evidence type="ECO:0000256" key="2">
    <source>
        <dbReference type="ARBA" id="ARBA00006490"/>
    </source>
</evidence>
<dbReference type="EMBL" id="ADFV01077534">
    <property type="status" value="NOT_ANNOTATED_CDS"/>
    <property type="molecule type" value="Genomic_DNA"/>
</dbReference>
<dbReference type="Pfam" id="PF00266">
    <property type="entry name" value="Aminotran_5"/>
    <property type="match status" value="1"/>
</dbReference>
<dbReference type="GO" id="GO:0005634">
    <property type="term" value="C:nucleus"/>
    <property type="evidence" value="ECO:0007669"/>
    <property type="project" value="TreeGrafter"/>
</dbReference>
<dbReference type="GO" id="GO:0031071">
    <property type="term" value="F:cysteine desulfurase activity"/>
    <property type="evidence" value="ECO:0007669"/>
    <property type="project" value="TreeGrafter"/>
</dbReference>
<name>A0A2I3G596_NOMLE</name>
<dbReference type="EMBL" id="ADFV01077535">
    <property type="status" value="NOT_ANNOTATED_CDS"/>
    <property type="molecule type" value="Genomic_DNA"/>
</dbReference>
<protein>
    <submittedName>
        <fullName evidence="4">NFS1 cysteine desulfurase</fullName>
    </submittedName>
</protein>
<reference evidence="4" key="3">
    <citation type="submission" date="2025-09" db="UniProtKB">
        <authorList>
            <consortium name="Ensembl"/>
        </authorList>
    </citation>
    <scope>IDENTIFICATION</scope>
</reference>
<feature type="domain" description="Aminotransferase class V" evidence="3">
    <location>
        <begin position="60"/>
        <end position="141"/>
    </location>
</feature>
<dbReference type="InterPro" id="IPR000192">
    <property type="entry name" value="Aminotrans_V_dom"/>
</dbReference>
<reference evidence="4" key="2">
    <citation type="submission" date="2025-08" db="UniProtKB">
        <authorList>
            <consortium name="Ensembl"/>
        </authorList>
    </citation>
    <scope>IDENTIFICATION</scope>
</reference>
<comment type="cofactor">
    <cofactor evidence="1">
        <name>pyridoxal 5'-phosphate</name>
        <dbReference type="ChEBI" id="CHEBI:597326"/>
    </cofactor>
</comment>
<evidence type="ECO:0000313" key="4">
    <source>
        <dbReference type="Ensembl" id="ENSNLEP00000026987.1"/>
    </source>
</evidence>
<dbReference type="EMBL" id="ADFV01077536">
    <property type="status" value="NOT_ANNOTATED_CDS"/>
    <property type="molecule type" value="Genomic_DNA"/>
</dbReference>
<dbReference type="GO" id="GO:0005829">
    <property type="term" value="C:cytosol"/>
    <property type="evidence" value="ECO:0007669"/>
    <property type="project" value="TreeGrafter"/>
</dbReference>
<dbReference type="InterPro" id="IPR015422">
    <property type="entry name" value="PyrdxlP-dep_Trfase_small"/>
</dbReference>
<accession>A0A2I3G596</accession>
<dbReference type="SUPFAM" id="SSF53383">
    <property type="entry name" value="PLP-dependent transferases"/>
    <property type="match status" value="1"/>
</dbReference>
<dbReference type="GO" id="GO:0005739">
    <property type="term" value="C:mitochondrion"/>
    <property type="evidence" value="ECO:0007669"/>
    <property type="project" value="TreeGrafter"/>
</dbReference>
<comment type="similarity">
    <text evidence="2">Belongs to the class-V pyridoxal-phosphate-dependent aminotransferase family. NifS/IscS subfamily.</text>
</comment>
<dbReference type="Gene3D" id="3.90.1150.10">
    <property type="entry name" value="Aspartate Aminotransferase, domain 1"/>
    <property type="match status" value="1"/>
</dbReference>
<dbReference type="Proteomes" id="UP000001073">
    <property type="component" value="Chromosome 13"/>
</dbReference>
<dbReference type="PANTHER" id="PTHR11601:SF34">
    <property type="entry name" value="CYSTEINE DESULFURASE"/>
    <property type="match status" value="1"/>
</dbReference>
<reference evidence="4 5" key="1">
    <citation type="submission" date="2012-10" db="EMBL/GenBank/DDBJ databases">
        <authorList>
            <consortium name="Gibbon Genome Sequencing Consortium"/>
        </authorList>
    </citation>
    <scope>NUCLEOTIDE SEQUENCE [LARGE SCALE GENOMIC DNA]</scope>
</reference>
<proteinExistence type="inferred from homology"/>
<dbReference type="Gene3D" id="3.40.640.10">
    <property type="entry name" value="Type I PLP-dependent aspartate aminotransferase-like (Major domain)"/>
    <property type="match status" value="1"/>
</dbReference>
<gene>
    <name evidence="4" type="primary">NFS1</name>
</gene>
<organism evidence="4 5">
    <name type="scientific">Nomascus leucogenys</name>
    <name type="common">Northern white-cheeked gibbon</name>
    <name type="synonym">Hylobates leucogenys</name>
    <dbReference type="NCBI Taxonomy" id="61853"/>
    <lineage>
        <taxon>Eukaryota</taxon>
        <taxon>Metazoa</taxon>
        <taxon>Chordata</taxon>
        <taxon>Craniata</taxon>
        <taxon>Vertebrata</taxon>
        <taxon>Euteleostomi</taxon>
        <taxon>Mammalia</taxon>
        <taxon>Eutheria</taxon>
        <taxon>Euarchontoglires</taxon>
        <taxon>Primates</taxon>
        <taxon>Haplorrhini</taxon>
        <taxon>Catarrhini</taxon>
        <taxon>Hylobatidae</taxon>
        <taxon>Nomascus</taxon>
    </lineage>
</organism>
<dbReference type="Ensembl" id="ENSNLET00000036645.1">
    <property type="protein sequence ID" value="ENSNLEP00000026987.1"/>
    <property type="gene ID" value="ENSNLEG00000010323.3"/>
</dbReference>
<dbReference type="PANTHER" id="PTHR11601">
    <property type="entry name" value="CYSTEINE DESULFURYLASE FAMILY MEMBER"/>
    <property type="match status" value="1"/>
</dbReference>
<evidence type="ECO:0000256" key="1">
    <source>
        <dbReference type="ARBA" id="ARBA00001933"/>
    </source>
</evidence>
<evidence type="ECO:0000313" key="5">
    <source>
        <dbReference type="Proteomes" id="UP000001073"/>
    </source>
</evidence>
<dbReference type="InterPro" id="IPR015421">
    <property type="entry name" value="PyrdxlP-dep_Trfase_major"/>
</dbReference>
<dbReference type="InterPro" id="IPR015424">
    <property type="entry name" value="PyrdxlP-dep_Trfase"/>
</dbReference>